<organism evidence="1 2">
    <name type="scientific">Hebeloma cylindrosporum</name>
    <dbReference type="NCBI Taxonomy" id="76867"/>
    <lineage>
        <taxon>Eukaryota</taxon>
        <taxon>Fungi</taxon>
        <taxon>Dikarya</taxon>
        <taxon>Basidiomycota</taxon>
        <taxon>Agaricomycotina</taxon>
        <taxon>Agaricomycetes</taxon>
        <taxon>Agaricomycetidae</taxon>
        <taxon>Agaricales</taxon>
        <taxon>Agaricineae</taxon>
        <taxon>Hymenogastraceae</taxon>
        <taxon>Hebeloma</taxon>
    </lineage>
</organism>
<reference evidence="1 2" key="1">
    <citation type="submission" date="2014-04" db="EMBL/GenBank/DDBJ databases">
        <authorList>
            <consortium name="DOE Joint Genome Institute"/>
            <person name="Kuo A."/>
            <person name="Gay G."/>
            <person name="Dore J."/>
            <person name="Kohler A."/>
            <person name="Nagy L.G."/>
            <person name="Floudas D."/>
            <person name="Copeland A."/>
            <person name="Barry K.W."/>
            <person name="Cichocki N."/>
            <person name="Veneault-Fourrey C."/>
            <person name="LaButti K."/>
            <person name="Lindquist E.A."/>
            <person name="Lipzen A."/>
            <person name="Lundell T."/>
            <person name="Morin E."/>
            <person name="Murat C."/>
            <person name="Sun H."/>
            <person name="Tunlid A."/>
            <person name="Henrissat B."/>
            <person name="Grigoriev I.V."/>
            <person name="Hibbett D.S."/>
            <person name="Martin F."/>
            <person name="Nordberg H.P."/>
            <person name="Cantor M.N."/>
            <person name="Hua S.X."/>
        </authorList>
    </citation>
    <scope>NUCLEOTIDE SEQUENCE [LARGE SCALE GENOMIC DNA]</scope>
    <source>
        <strain evidence="2">h7</strain>
    </source>
</reference>
<keyword evidence="2" id="KW-1185">Reference proteome</keyword>
<dbReference type="OrthoDB" id="2269034at2759"/>
<proteinExistence type="predicted"/>
<dbReference type="AlphaFoldDB" id="A0A0C2Y8I0"/>
<sequence length="509" mass="58250">MQLSHKDFGRTWVSEAPGSGPLARPDIFYVPPEITAQIFRACIPPKDLVNHSEEEISHTPMFSGVCKWTPFDLAQVCRDWRSIAFRTRELWQSIAIIGPKRCHLHRAIIWIDNVGHYPIDIVLEQKSDSDEEREVIAELMSLFAVRVASWRLIAFTFFGPKPLTPSNLLVRCITTLAQEKNSILHHALFDFHPHPYDGAEEWEISSILEIFSALQKIPSLAALYWSAAFTPGLKFSRNLVHLDLDSPISIEDLIENVVRSPHLQYLYARNVTSTIVPIHNAFMRQDDDMDVDMENIPRVALPALLHLSIAFNQVDPAPFLDRLALPSLTFLELVGVNPEDLYVVRQLLQVSQCQLGAFLVDLSTPAPEADIMDWLQMEELQCVERLDIHADVTNDIVKMLHRPALHGPKAATGETYFPELKDLTLTLRIAGIDDRDLLRTLGSRFWTPFNEPGWQKELKTATVFLSPEDLTPRLKVYERMFRQGVELNQDGWRNYDSRKLEFLQLSELM</sequence>
<dbReference type="HOGENOM" id="CLU_535331_0_0_1"/>
<reference evidence="2" key="2">
    <citation type="submission" date="2015-01" db="EMBL/GenBank/DDBJ databases">
        <title>Evolutionary Origins and Diversification of the Mycorrhizal Mutualists.</title>
        <authorList>
            <consortium name="DOE Joint Genome Institute"/>
            <consortium name="Mycorrhizal Genomics Consortium"/>
            <person name="Kohler A."/>
            <person name="Kuo A."/>
            <person name="Nagy L.G."/>
            <person name="Floudas D."/>
            <person name="Copeland A."/>
            <person name="Barry K.W."/>
            <person name="Cichocki N."/>
            <person name="Veneault-Fourrey C."/>
            <person name="LaButti K."/>
            <person name="Lindquist E.A."/>
            <person name="Lipzen A."/>
            <person name="Lundell T."/>
            <person name="Morin E."/>
            <person name="Murat C."/>
            <person name="Riley R."/>
            <person name="Ohm R."/>
            <person name="Sun H."/>
            <person name="Tunlid A."/>
            <person name="Henrissat B."/>
            <person name="Grigoriev I.V."/>
            <person name="Hibbett D.S."/>
            <person name="Martin F."/>
        </authorList>
    </citation>
    <scope>NUCLEOTIDE SEQUENCE [LARGE SCALE GENOMIC DNA]</scope>
    <source>
        <strain evidence="2">h7</strain>
    </source>
</reference>
<dbReference type="Proteomes" id="UP000053424">
    <property type="component" value="Unassembled WGS sequence"/>
</dbReference>
<dbReference type="EMBL" id="KN831798">
    <property type="protein sequence ID" value="KIM37327.1"/>
    <property type="molecule type" value="Genomic_DNA"/>
</dbReference>
<accession>A0A0C2Y8I0</accession>
<evidence type="ECO:0000313" key="1">
    <source>
        <dbReference type="EMBL" id="KIM37327.1"/>
    </source>
</evidence>
<evidence type="ECO:0000313" key="2">
    <source>
        <dbReference type="Proteomes" id="UP000053424"/>
    </source>
</evidence>
<protein>
    <submittedName>
        <fullName evidence="1">Uncharacterized protein</fullName>
    </submittedName>
</protein>
<gene>
    <name evidence="1" type="ORF">M413DRAFT_277493</name>
</gene>
<dbReference type="SUPFAM" id="SSF52047">
    <property type="entry name" value="RNI-like"/>
    <property type="match status" value="1"/>
</dbReference>
<name>A0A0C2Y8I0_HEBCY</name>